<proteinExistence type="predicted"/>
<dbReference type="SUPFAM" id="SSF56059">
    <property type="entry name" value="Glutathione synthetase ATP-binding domain-like"/>
    <property type="match status" value="1"/>
</dbReference>
<organism evidence="2 3">
    <name type="scientific">Streptomyces rubradiris</name>
    <name type="common">Streptomyces achromogenes subsp. rubradiris</name>
    <dbReference type="NCBI Taxonomy" id="285531"/>
    <lineage>
        <taxon>Bacteria</taxon>
        <taxon>Bacillati</taxon>
        <taxon>Actinomycetota</taxon>
        <taxon>Actinomycetes</taxon>
        <taxon>Kitasatosporales</taxon>
        <taxon>Streptomycetaceae</taxon>
        <taxon>Streptomyces</taxon>
    </lineage>
</organism>
<evidence type="ECO:0000313" key="2">
    <source>
        <dbReference type="EMBL" id="GHI58261.1"/>
    </source>
</evidence>
<gene>
    <name evidence="2" type="ORF">Srubr_81070</name>
</gene>
<accession>A0ABQ3RQW4</accession>
<name>A0ABQ3RQW4_STRRR</name>
<sequence length="463" mass="48272">MPAVWRAGAPRTTRQEAGHTLGAREETGAPRLAVTAAARQEKEADGVKKVIVLGVDATGAKYVPRALRSAGYEPVFLADPDAFAGQAADRLRECACFPVDPDERAAVLRLLAEEPSITEDAVAITGLHGEKFPLIAEIAATYGLHGPDPVAVRLSSKGEVAALVPEFIPPTLCFTGVQAARLAVDPAACAPAPSGHVLKPAGQAVARGAARLRRGAGPVDVWNAVAATGLSRYAAHPWVLQADISGPLFSLEGYVCGGRTVFIDFARRGRVAWSEVSSLLPAERRLPRGAEERCKTAVVTLVERSGLGQGYFHCEFLFDDGRPYLIDADIGHLGRTAVVEQLALSHGLDPAGILAHVLLLGLPAVGVGPGPAYRPQGSGSSTLSYYYGIETGGRILSVTVPEGGRCLHTQVVPDGARVSPVGCGDAGRVGMLTGPASDVAREIGTVVVHTTDGPRRAAWVAPT</sequence>
<evidence type="ECO:0000313" key="3">
    <source>
        <dbReference type="Proteomes" id="UP000646738"/>
    </source>
</evidence>
<feature type="region of interest" description="Disordered" evidence="1">
    <location>
        <begin position="1"/>
        <end position="22"/>
    </location>
</feature>
<dbReference type="Proteomes" id="UP000646738">
    <property type="component" value="Unassembled WGS sequence"/>
</dbReference>
<keyword evidence="3" id="KW-1185">Reference proteome</keyword>
<dbReference type="Gene3D" id="3.30.470.20">
    <property type="entry name" value="ATP-grasp fold, B domain"/>
    <property type="match status" value="1"/>
</dbReference>
<feature type="compositionally biased region" description="Basic and acidic residues" evidence="1">
    <location>
        <begin position="13"/>
        <end position="22"/>
    </location>
</feature>
<evidence type="ECO:0000256" key="1">
    <source>
        <dbReference type="SAM" id="MobiDB-lite"/>
    </source>
</evidence>
<reference evidence="3" key="1">
    <citation type="submission" date="2023-07" db="EMBL/GenBank/DDBJ databases">
        <title>Whole genome shotgun sequence of Streptomyces achromogenes subsp. rubradiris NBRC 14000.</title>
        <authorList>
            <person name="Komaki H."/>
            <person name="Tamura T."/>
        </authorList>
    </citation>
    <scope>NUCLEOTIDE SEQUENCE [LARGE SCALE GENOMIC DNA]</scope>
    <source>
        <strain evidence="3">NBRC 14000</strain>
    </source>
</reference>
<protein>
    <recommendedName>
        <fullName evidence="4">ATP-grasp domain-containing protein</fullName>
    </recommendedName>
</protein>
<dbReference type="EMBL" id="BNEA01000018">
    <property type="protein sequence ID" value="GHI58261.1"/>
    <property type="molecule type" value="Genomic_DNA"/>
</dbReference>
<comment type="caution">
    <text evidence="2">The sequence shown here is derived from an EMBL/GenBank/DDBJ whole genome shotgun (WGS) entry which is preliminary data.</text>
</comment>
<evidence type="ECO:0008006" key="4">
    <source>
        <dbReference type="Google" id="ProtNLM"/>
    </source>
</evidence>